<comment type="caution">
    <text evidence="3">The sequence shown here is derived from an EMBL/GenBank/DDBJ whole genome shotgun (WGS) entry which is preliminary data.</text>
</comment>
<dbReference type="Pfam" id="PF13962">
    <property type="entry name" value="PGG"/>
    <property type="match status" value="1"/>
</dbReference>
<keyword evidence="4" id="KW-1185">Reference proteome</keyword>
<dbReference type="Gramene" id="TVU26306">
    <property type="protein sequence ID" value="TVU26306"/>
    <property type="gene ID" value="EJB05_28845"/>
</dbReference>
<dbReference type="GO" id="GO:0016020">
    <property type="term" value="C:membrane"/>
    <property type="evidence" value="ECO:0007669"/>
    <property type="project" value="TreeGrafter"/>
</dbReference>
<dbReference type="OrthoDB" id="677116at2759"/>
<dbReference type="InterPro" id="IPR026961">
    <property type="entry name" value="PGG_dom"/>
</dbReference>
<evidence type="ECO:0000313" key="4">
    <source>
        <dbReference type="Proteomes" id="UP000324897"/>
    </source>
</evidence>
<evidence type="ECO:0000256" key="1">
    <source>
        <dbReference type="SAM" id="Phobius"/>
    </source>
</evidence>
<gene>
    <name evidence="3" type="ORF">EJB05_28845</name>
</gene>
<sequence>MSESDPVPSKSELPIVPAGGGVAAELSEMRGWLIGLATLAASVTYQAGLNPPGGFWQDDNNGHQAGNPVLYDRVPKRYLTFYYFNATALVTSLVIIILLLNKRFYQSEAKVAALILTTMVDLMSLVGAYVAGSTRNVHSSIYIIVLTCFLFVCIVYMARVLPNLCFILLYMVPPLLNLAEKGCLPVTDNMKNRVKAAKRLDQDGEKRNADMNNKTRTNRRCCWSCGTALMRDNEELGQEAA</sequence>
<name>A0A5J9URU9_9POAL</name>
<evidence type="ECO:0000313" key="3">
    <source>
        <dbReference type="EMBL" id="TVU26306.1"/>
    </source>
</evidence>
<dbReference type="PANTHER" id="PTHR24177">
    <property type="entry name" value="CASKIN"/>
    <property type="match status" value="1"/>
</dbReference>
<dbReference type="PANTHER" id="PTHR24177:SF412">
    <property type="entry name" value="OS06G0285941 PROTEIN"/>
    <property type="match status" value="1"/>
</dbReference>
<feature type="non-terminal residue" evidence="3">
    <location>
        <position position="1"/>
    </location>
</feature>
<feature type="transmembrane region" description="Helical" evidence="1">
    <location>
        <begin position="137"/>
        <end position="158"/>
    </location>
</feature>
<reference evidence="3 4" key="1">
    <citation type="journal article" date="2019" name="Sci. Rep.">
        <title>A high-quality genome of Eragrostis curvula grass provides insights into Poaceae evolution and supports new strategies to enhance forage quality.</title>
        <authorList>
            <person name="Carballo J."/>
            <person name="Santos B.A.C.M."/>
            <person name="Zappacosta D."/>
            <person name="Garbus I."/>
            <person name="Selva J.P."/>
            <person name="Gallo C.A."/>
            <person name="Diaz A."/>
            <person name="Albertini E."/>
            <person name="Caccamo M."/>
            <person name="Echenique V."/>
        </authorList>
    </citation>
    <scope>NUCLEOTIDE SEQUENCE [LARGE SCALE GENOMIC DNA]</scope>
    <source>
        <strain evidence="4">cv. Victoria</strain>
        <tissue evidence="3">Leaf</tissue>
    </source>
</reference>
<protein>
    <recommendedName>
        <fullName evidence="2">PGG domain-containing protein</fullName>
    </recommendedName>
</protein>
<keyword evidence="1" id="KW-0812">Transmembrane</keyword>
<feature type="domain" description="PGG" evidence="2">
    <location>
        <begin position="25"/>
        <end position="135"/>
    </location>
</feature>
<feature type="transmembrane region" description="Helical" evidence="1">
    <location>
        <begin position="112"/>
        <end position="131"/>
    </location>
</feature>
<keyword evidence="1" id="KW-0472">Membrane</keyword>
<dbReference type="EMBL" id="RWGY01000013">
    <property type="protein sequence ID" value="TVU26306.1"/>
    <property type="molecule type" value="Genomic_DNA"/>
</dbReference>
<feature type="transmembrane region" description="Helical" evidence="1">
    <location>
        <begin position="81"/>
        <end position="100"/>
    </location>
</feature>
<dbReference type="Proteomes" id="UP000324897">
    <property type="component" value="Chromosome 2"/>
</dbReference>
<proteinExistence type="predicted"/>
<keyword evidence="1" id="KW-1133">Transmembrane helix</keyword>
<dbReference type="AlphaFoldDB" id="A0A5J9URU9"/>
<accession>A0A5J9URU9</accession>
<evidence type="ECO:0000259" key="2">
    <source>
        <dbReference type="Pfam" id="PF13962"/>
    </source>
</evidence>
<organism evidence="3 4">
    <name type="scientific">Eragrostis curvula</name>
    <name type="common">weeping love grass</name>
    <dbReference type="NCBI Taxonomy" id="38414"/>
    <lineage>
        <taxon>Eukaryota</taxon>
        <taxon>Viridiplantae</taxon>
        <taxon>Streptophyta</taxon>
        <taxon>Embryophyta</taxon>
        <taxon>Tracheophyta</taxon>
        <taxon>Spermatophyta</taxon>
        <taxon>Magnoliopsida</taxon>
        <taxon>Liliopsida</taxon>
        <taxon>Poales</taxon>
        <taxon>Poaceae</taxon>
        <taxon>PACMAD clade</taxon>
        <taxon>Chloridoideae</taxon>
        <taxon>Eragrostideae</taxon>
        <taxon>Eragrostidinae</taxon>
        <taxon>Eragrostis</taxon>
    </lineage>
</organism>